<reference evidence="2" key="1">
    <citation type="submission" date="2020-08" db="EMBL/GenBank/DDBJ databases">
        <title>Multicomponent nature underlies the extraordinary mechanical properties of spider dragline silk.</title>
        <authorList>
            <person name="Kono N."/>
            <person name="Nakamura H."/>
            <person name="Mori M."/>
            <person name="Yoshida Y."/>
            <person name="Ohtoshi R."/>
            <person name="Malay A.D."/>
            <person name="Moran D.A.P."/>
            <person name="Tomita M."/>
            <person name="Numata K."/>
            <person name="Arakawa K."/>
        </authorList>
    </citation>
    <scope>NUCLEOTIDE SEQUENCE</scope>
</reference>
<protein>
    <submittedName>
        <fullName evidence="2">Uncharacterized protein</fullName>
    </submittedName>
</protein>
<comment type="caution">
    <text evidence="2">The sequence shown here is derived from an EMBL/GenBank/DDBJ whole genome shotgun (WGS) entry which is preliminary data.</text>
</comment>
<sequence>MLCGRVKYTNPPTQSKSIQTNTTGTFSTHPDFESNASLTPSGLDILPGNKNPASIRPRPSGQPLLPLLAIGCPVLKYQCFGQKPALRG</sequence>
<gene>
    <name evidence="2" type="ORF">TNIN_81341</name>
</gene>
<dbReference type="OrthoDB" id="10276090at2759"/>
<accession>A0A8X6XZQ6</accession>
<evidence type="ECO:0000256" key="1">
    <source>
        <dbReference type="SAM" id="MobiDB-lite"/>
    </source>
</evidence>
<feature type="region of interest" description="Disordered" evidence="1">
    <location>
        <begin position="1"/>
        <end position="58"/>
    </location>
</feature>
<evidence type="ECO:0000313" key="2">
    <source>
        <dbReference type="EMBL" id="GFY61540.1"/>
    </source>
</evidence>
<organism evidence="2 3">
    <name type="scientific">Trichonephila inaurata madagascariensis</name>
    <dbReference type="NCBI Taxonomy" id="2747483"/>
    <lineage>
        <taxon>Eukaryota</taxon>
        <taxon>Metazoa</taxon>
        <taxon>Ecdysozoa</taxon>
        <taxon>Arthropoda</taxon>
        <taxon>Chelicerata</taxon>
        <taxon>Arachnida</taxon>
        <taxon>Araneae</taxon>
        <taxon>Araneomorphae</taxon>
        <taxon>Entelegynae</taxon>
        <taxon>Araneoidea</taxon>
        <taxon>Nephilidae</taxon>
        <taxon>Trichonephila</taxon>
        <taxon>Trichonephila inaurata</taxon>
    </lineage>
</organism>
<dbReference type="EMBL" id="BMAV01013684">
    <property type="protein sequence ID" value="GFY61540.1"/>
    <property type="molecule type" value="Genomic_DNA"/>
</dbReference>
<proteinExistence type="predicted"/>
<dbReference type="AlphaFoldDB" id="A0A8X6XZQ6"/>
<keyword evidence="3" id="KW-1185">Reference proteome</keyword>
<evidence type="ECO:0000313" key="3">
    <source>
        <dbReference type="Proteomes" id="UP000886998"/>
    </source>
</evidence>
<dbReference type="Proteomes" id="UP000886998">
    <property type="component" value="Unassembled WGS sequence"/>
</dbReference>
<name>A0A8X6XZQ6_9ARAC</name>
<feature type="compositionally biased region" description="Polar residues" evidence="1">
    <location>
        <begin position="10"/>
        <end position="40"/>
    </location>
</feature>